<protein>
    <submittedName>
        <fullName evidence="5">Glycosyltransferase</fullName>
        <ecNumber evidence="5">2.4.-.-</ecNumber>
    </submittedName>
</protein>
<dbReference type="GO" id="GO:1901135">
    <property type="term" value="P:carbohydrate derivative metabolic process"/>
    <property type="evidence" value="ECO:0007669"/>
    <property type="project" value="UniProtKB-ARBA"/>
</dbReference>
<dbReference type="EC" id="2.4.-.-" evidence="5"/>
<dbReference type="RefSeq" id="WP_303538863.1">
    <property type="nucleotide sequence ID" value="NZ_JAUOQI010000014.1"/>
</dbReference>
<proteinExistence type="inferred from homology"/>
<organism evidence="5 6">
    <name type="scientific">Alteromonas stellipolaris</name>
    <dbReference type="NCBI Taxonomy" id="233316"/>
    <lineage>
        <taxon>Bacteria</taxon>
        <taxon>Pseudomonadati</taxon>
        <taxon>Pseudomonadota</taxon>
        <taxon>Gammaproteobacteria</taxon>
        <taxon>Alteromonadales</taxon>
        <taxon>Alteromonadaceae</taxon>
        <taxon>Alteromonas/Salinimonas group</taxon>
        <taxon>Alteromonas</taxon>
    </lineage>
</organism>
<dbReference type="Proteomes" id="UP001170717">
    <property type="component" value="Unassembled WGS sequence"/>
</dbReference>
<dbReference type="Gene3D" id="3.40.50.2000">
    <property type="entry name" value="Glycogen Phosphorylase B"/>
    <property type="match status" value="2"/>
</dbReference>
<evidence type="ECO:0000256" key="1">
    <source>
        <dbReference type="ARBA" id="ARBA00009481"/>
    </source>
</evidence>
<evidence type="ECO:0000256" key="2">
    <source>
        <dbReference type="ARBA" id="ARBA00022676"/>
    </source>
</evidence>
<keyword evidence="3 5" id="KW-0808">Transferase</keyword>
<dbReference type="GO" id="GO:0016757">
    <property type="term" value="F:glycosyltransferase activity"/>
    <property type="evidence" value="ECO:0007669"/>
    <property type="project" value="UniProtKB-KW"/>
</dbReference>
<evidence type="ECO:0000256" key="3">
    <source>
        <dbReference type="ARBA" id="ARBA00022679"/>
    </source>
</evidence>
<dbReference type="PANTHER" id="PTHR12526:SF640">
    <property type="entry name" value="COLANIC ACID BIOSYNTHESIS GLYCOSYLTRANSFERASE WCAL-RELATED"/>
    <property type="match status" value="1"/>
</dbReference>
<keyword evidence="2 5" id="KW-0328">Glycosyltransferase</keyword>
<sequence>MRQASDFVMYALKKNNINLAYEVAITLMNNRALKIEADSIIAHFGNNGVVAQKFISAGILTGKLHTVFHGYEISEYESISFWKQEYVRLSEKSNLLPISNFWKNRLEKWGAKSTSITVHRMGVDIHKFDFKDRPLSKQIQIVSVARATEKKGLEYAIKAMSHLDDTFHLSLIGGGALEDKLIQMSKELGVSHRITFHGPKTPQFVKETLDNSDIFLLPSVIDSMGDMEGVPVALMEAMASGLLVVSTFHSGIPELIDDGINGFLVPEKDPESIAKAITKITTLESLTNIRTEARIKVEKEFNSRTLAKELYEIV</sequence>
<evidence type="ECO:0000259" key="4">
    <source>
        <dbReference type="Pfam" id="PF00534"/>
    </source>
</evidence>
<accession>A0AAW7Z683</accession>
<dbReference type="InterPro" id="IPR001296">
    <property type="entry name" value="Glyco_trans_1"/>
</dbReference>
<dbReference type="Pfam" id="PF00534">
    <property type="entry name" value="Glycos_transf_1"/>
    <property type="match status" value="1"/>
</dbReference>
<name>A0AAW7Z683_9ALTE</name>
<reference evidence="5" key="1">
    <citation type="submission" date="2023-07" db="EMBL/GenBank/DDBJ databases">
        <title>Genome content predicts the carbon catabolic preferences of heterotrophic bacteria.</title>
        <authorList>
            <person name="Gralka M."/>
        </authorList>
    </citation>
    <scope>NUCLEOTIDE SEQUENCE</scope>
    <source>
        <strain evidence="5">F2M12</strain>
    </source>
</reference>
<evidence type="ECO:0000313" key="6">
    <source>
        <dbReference type="Proteomes" id="UP001170717"/>
    </source>
</evidence>
<evidence type="ECO:0000313" key="5">
    <source>
        <dbReference type="EMBL" id="MDO6579044.1"/>
    </source>
</evidence>
<gene>
    <name evidence="5" type="ORF">Q4527_16690</name>
</gene>
<comment type="similarity">
    <text evidence="1">Belongs to the glycosyltransferase group 1 family. Glycosyltransferase 4 subfamily.</text>
</comment>
<dbReference type="EMBL" id="JAUOQI010000014">
    <property type="protein sequence ID" value="MDO6579044.1"/>
    <property type="molecule type" value="Genomic_DNA"/>
</dbReference>
<dbReference type="SUPFAM" id="SSF53756">
    <property type="entry name" value="UDP-Glycosyltransferase/glycogen phosphorylase"/>
    <property type="match status" value="1"/>
</dbReference>
<dbReference type="PANTHER" id="PTHR12526">
    <property type="entry name" value="GLYCOSYLTRANSFERASE"/>
    <property type="match status" value="1"/>
</dbReference>
<feature type="domain" description="Glycosyl transferase family 1" evidence="4">
    <location>
        <begin position="129"/>
        <end position="287"/>
    </location>
</feature>
<dbReference type="AlphaFoldDB" id="A0AAW7Z683"/>
<comment type="caution">
    <text evidence="5">The sequence shown here is derived from an EMBL/GenBank/DDBJ whole genome shotgun (WGS) entry which is preliminary data.</text>
</comment>